<dbReference type="GO" id="GO:0006995">
    <property type="term" value="P:cellular response to nitrogen starvation"/>
    <property type="evidence" value="ECO:0007669"/>
    <property type="project" value="TreeGrafter"/>
</dbReference>
<reference evidence="6" key="3">
    <citation type="submission" date="2015-02" db="UniProtKB">
        <authorList>
            <consortium name="EnsemblProtists"/>
        </authorList>
    </citation>
    <scope>IDENTIFICATION</scope>
    <source>
        <strain evidence="6">DAOM BR144</strain>
    </source>
</reference>
<feature type="region of interest" description="Disordered" evidence="3">
    <location>
        <begin position="98"/>
        <end position="140"/>
    </location>
</feature>
<dbReference type="Gene3D" id="1.10.418.40">
    <property type="entry name" value="Autophagy protein 6/Beclin 1"/>
    <property type="match status" value="1"/>
</dbReference>
<dbReference type="eggNOG" id="KOG2751">
    <property type="taxonomic scope" value="Eukaryota"/>
</dbReference>
<dbReference type="STRING" id="431595.K3WII1"/>
<dbReference type="AlphaFoldDB" id="K3WII1"/>
<dbReference type="HOGENOM" id="CLU_024219_0_0_1"/>
<dbReference type="GO" id="GO:0043548">
    <property type="term" value="F:phosphatidylinositol 3-kinase binding"/>
    <property type="evidence" value="ECO:0007669"/>
    <property type="project" value="TreeGrafter"/>
</dbReference>
<dbReference type="OMA" id="EWDVYKA"/>
<dbReference type="GO" id="GO:0034272">
    <property type="term" value="C:phosphatidylinositol 3-kinase complex, class III, type II"/>
    <property type="evidence" value="ECO:0007669"/>
    <property type="project" value="TreeGrafter"/>
</dbReference>
<evidence type="ECO:0000313" key="7">
    <source>
        <dbReference type="Proteomes" id="UP000019132"/>
    </source>
</evidence>
<comment type="similarity">
    <text evidence="1">Belongs to the beclin family.</text>
</comment>
<dbReference type="GO" id="GO:0045324">
    <property type="term" value="P:late endosome to vacuole transport"/>
    <property type="evidence" value="ECO:0007669"/>
    <property type="project" value="TreeGrafter"/>
</dbReference>
<evidence type="ECO:0000256" key="3">
    <source>
        <dbReference type="SAM" id="MobiDB-lite"/>
    </source>
</evidence>
<evidence type="ECO:0000256" key="2">
    <source>
        <dbReference type="SAM" id="Coils"/>
    </source>
</evidence>
<dbReference type="InParanoid" id="K3WII1"/>
<dbReference type="Pfam" id="PF17675">
    <property type="entry name" value="APG6_N"/>
    <property type="match status" value="1"/>
</dbReference>
<dbReference type="PANTHER" id="PTHR12768:SF4">
    <property type="entry name" value="BECLIN-1"/>
    <property type="match status" value="1"/>
</dbReference>
<evidence type="ECO:0000256" key="1">
    <source>
        <dbReference type="ARBA" id="ARBA00005965"/>
    </source>
</evidence>
<protein>
    <recommendedName>
        <fullName evidence="8">Atg6 BARA domain-containing protein</fullName>
    </recommendedName>
</protein>
<dbReference type="GO" id="GO:0000407">
    <property type="term" value="C:phagophore assembly site"/>
    <property type="evidence" value="ECO:0007669"/>
    <property type="project" value="TreeGrafter"/>
</dbReference>
<accession>K3WII1</accession>
<feature type="domain" description="Atg6/beclin coiled-coil" evidence="5">
    <location>
        <begin position="176"/>
        <end position="297"/>
    </location>
</feature>
<dbReference type="GO" id="GO:0034271">
    <property type="term" value="C:phosphatidylinositol 3-kinase complex, class III, type I"/>
    <property type="evidence" value="ECO:0007669"/>
    <property type="project" value="TreeGrafter"/>
</dbReference>
<dbReference type="EnsemblProtists" id="PYU1_T004773">
    <property type="protein sequence ID" value="PYU1_T004773"/>
    <property type="gene ID" value="PYU1_G004762"/>
</dbReference>
<dbReference type="EMBL" id="GL376631">
    <property type="status" value="NOT_ANNOTATED_CDS"/>
    <property type="molecule type" value="Genomic_DNA"/>
</dbReference>
<dbReference type="Proteomes" id="UP000019132">
    <property type="component" value="Unassembled WGS sequence"/>
</dbReference>
<dbReference type="VEuPathDB" id="FungiDB:PYU1_G004762"/>
<dbReference type="PANTHER" id="PTHR12768">
    <property type="entry name" value="BECLIN 1"/>
    <property type="match status" value="1"/>
</dbReference>
<dbReference type="InterPro" id="IPR038274">
    <property type="entry name" value="Atg6/Beclin_C_sf"/>
</dbReference>
<dbReference type="InterPro" id="IPR007243">
    <property type="entry name" value="Atg6/Beclin"/>
</dbReference>
<keyword evidence="7" id="KW-1185">Reference proteome</keyword>
<dbReference type="InterPro" id="IPR041691">
    <property type="entry name" value="Atg6/beclin_CC"/>
</dbReference>
<evidence type="ECO:0008006" key="8">
    <source>
        <dbReference type="Google" id="ProtNLM"/>
    </source>
</evidence>
<dbReference type="GO" id="GO:0000423">
    <property type="term" value="P:mitophagy"/>
    <property type="evidence" value="ECO:0007669"/>
    <property type="project" value="TreeGrafter"/>
</dbReference>
<proteinExistence type="inferred from homology"/>
<name>K3WII1_GLOUD</name>
<evidence type="ECO:0000259" key="5">
    <source>
        <dbReference type="Pfam" id="PF17675"/>
    </source>
</evidence>
<dbReference type="Pfam" id="PF04111">
    <property type="entry name" value="APG6"/>
    <property type="match status" value="1"/>
</dbReference>
<evidence type="ECO:0000313" key="6">
    <source>
        <dbReference type="EnsemblProtists" id="PYU1_T004773"/>
    </source>
</evidence>
<sequence length="484" mass="54314">MLTCRHCHRALHTQPQIPTGQVLGESYVLLPTSNSPSAIQQQQQLFASQASSMLLSEEYAMGSFIGDALGGASFDTPGEGRGHVMVPDRRVEEQYFGHEPPRQTKANQRHQNSRSSSPSQGGGNLRRQPLGYGDNHTVEPLGESMSAVATHADLSHHVQLITTQNAHCAGMTVTTPACKECVDSMIEQIDRQAERARYDKRCFAGFLQSTGTSVRNEEVNQIEQRIQFYEEELAALEENLQLMQKEREEIREQQQALESEGAVLVQEEMMMWNELNDLQLQEETFHDLRDLAKARIDGIEGTISSVQQLNVLHDMFSISQSGPFATINNFRVGQLPSVPVEWNEINAGFGECALLLNTLAGIVGLEFSDFKIVPLGSFSKIVRFTNLRMEYSLHGSDQDNFSESHFNLGLGAWITCLRQLIVFVEASDPTMRLPYKISKHAIKSYSILYLKNKQAEWTKALKYALTNLKWLLIWVGARGVPKRT</sequence>
<dbReference type="InterPro" id="IPR040455">
    <property type="entry name" value="Atg6_BARA"/>
</dbReference>
<reference evidence="7" key="1">
    <citation type="journal article" date="2010" name="Genome Biol.">
        <title>Genome sequence of the necrotrophic plant pathogen Pythium ultimum reveals original pathogenicity mechanisms and effector repertoire.</title>
        <authorList>
            <person name="Levesque C.A."/>
            <person name="Brouwer H."/>
            <person name="Cano L."/>
            <person name="Hamilton J.P."/>
            <person name="Holt C."/>
            <person name="Huitema E."/>
            <person name="Raffaele S."/>
            <person name="Robideau G.P."/>
            <person name="Thines M."/>
            <person name="Win J."/>
            <person name="Zerillo M.M."/>
            <person name="Beakes G.W."/>
            <person name="Boore J.L."/>
            <person name="Busam D."/>
            <person name="Dumas B."/>
            <person name="Ferriera S."/>
            <person name="Fuerstenberg S.I."/>
            <person name="Gachon C.M."/>
            <person name="Gaulin E."/>
            <person name="Govers F."/>
            <person name="Grenville-Briggs L."/>
            <person name="Horner N."/>
            <person name="Hostetler J."/>
            <person name="Jiang R.H."/>
            <person name="Johnson J."/>
            <person name="Krajaejun T."/>
            <person name="Lin H."/>
            <person name="Meijer H.J."/>
            <person name="Moore B."/>
            <person name="Morris P."/>
            <person name="Phuntmart V."/>
            <person name="Puiu D."/>
            <person name="Shetty J."/>
            <person name="Stajich J.E."/>
            <person name="Tripathy S."/>
            <person name="Wawra S."/>
            <person name="van West P."/>
            <person name="Whitty B.R."/>
            <person name="Coutinho P.M."/>
            <person name="Henrissat B."/>
            <person name="Martin F."/>
            <person name="Thomas P.D."/>
            <person name="Tyler B.M."/>
            <person name="De Vries R.P."/>
            <person name="Kamoun S."/>
            <person name="Yandell M."/>
            <person name="Tisserat N."/>
            <person name="Buell C.R."/>
        </authorList>
    </citation>
    <scope>NUCLEOTIDE SEQUENCE</scope>
    <source>
        <strain evidence="7">DAOM:BR144</strain>
    </source>
</reference>
<feature type="domain" description="Atg6 BARA" evidence="4">
    <location>
        <begin position="307"/>
        <end position="475"/>
    </location>
</feature>
<dbReference type="GO" id="GO:0000045">
    <property type="term" value="P:autophagosome assembly"/>
    <property type="evidence" value="ECO:0007669"/>
    <property type="project" value="TreeGrafter"/>
</dbReference>
<organism evidence="6 7">
    <name type="scientific">Globisporangium ultimum (strain ATCC 200006 / CBS 805.95 / DAOM BR144)</name>
    <name type="common">Pythium ultimum</name>
    <dbReference type="NCBI Taxonomy" id="431595"/>
    <lineage>
        <taxon>Eukaryota</taxon>
        <taxon>Sar</taxon>
        <taxon>Stramenopiles</taxon>
        <taxon>Oomycota</taxon>
        <taxon>Peronosporomycetes</taxon>
        <taxon>Pythiales</taxon>
        <taxon>Pythiaceae</taxon>
        <taxon>Globisporangium</taxon>
    </lineage>
</organism>
<evidence type="ECO:0000259" key="4">
    <source>
        <dbReference type="Pfam" id="PF04111"/>
    </source>
</evidence>
<feature type="coiled-coil region" evidence="2">
    <location>
        <begin position="219"/>
        <end position="263"/>
    </location>
</feature>
<keyword evidence="2" id="KW-0175">Coiled coil</keyword>
<dbReference type="GO" id="GO:0030674">
    <property type="term" value="F:protein-macromolecule adaptor activity"/>
    <property type="evidence" value="ECO:0007669"/>
    <property type="project" value="TreeGrafter"/>
</dbReference>
<reference evidence="7" key="2">
    <citation type="submission" date="2010-04" db="EMBL/GenBank/DDBJ databases">
        <authorList>
            <person name="Buell R."/>
            <person name="Hamilton J."/>
            <person name="Hostetler J."/>
        </authorList>
    </citation>
    <scope>NUCLEOTIDE SEQUENCE [LARGE SCALE GENOMIC DNA]</scope>
    <source>
        <strain evidence="7">DAOM:BR144</strain>
    </source>
</reference>